<evidence type="ECO:0000313" key="2">
    <source>
        <dbReference type="EMBL" id="MED6194016.1"/>
    </source>
</evidence>
<organism evidence="2 3">
    <name type="scientific">Stylosanthes scabra</name>
    <dbReference type="NCBI Taxonomy" id="79078"/>
    <lineage>
        <taxon>Eukaryota</taxon>
        <taxon>Viridiplantae</taxon>
        <taxon>Streptophyta</taxon>
        <taxon>Embryophyta</taxon>
        <taxon>Tracheophyta</taxon>
        <taxon>Spermatophyta</taxon>
        <taxon>Magnoliopsida</taxon>
        <taxon>eudicotyledons</taxon>
        <taxon>Gunneridae</taxon>
        <taxon>Pentapetalae</taxon>
        <taxon>rosids</taxon>
        <taxon>fabids</taxon>
        <taxon>Fabales</taxon>
        <taxon>Fabaceae</taxon>
        <taxon>Papilionoideae</taxon>
        <taxon>50 kb inversion clade</taxon>
        <taxon>dalbergioids sensu lato</taxon>
        <taxon>Dalbergieae</taxon>
        <taxon>Pterocarpus clade</taxon>
        <taxon>Stylosanthes</taxon>
    </lineage>
</organism>
<evidence type="ECO:0000313" key="3">
    <source>
        <dbReference type="Proteomes" id="UP001341840"/>
    </source>
</evidence>
<name>A0ABU6X863_9FABA</name>
<sequence length="85" mass="8854">MPTPLASDDKVGPELASESAGDIGEQEAQSNIESTASTDGGRAAMVAGVGIFSLTRRFTSSLLLVFYSSMVCLYNLKRLGKPGSP</sequence>
<keyword evidence="3" id="KW-1185">Reference proteome</keyword>
<accession>A0ABU6X863</accession>
<feature type="region of interest" description="Disordered" evidence="1">
    <location>
        <begin position="1"/>
        <end position="36"/>
    </location>
</feature>
<evidence type="ECO:0000256" key="1">
    <source>
        <dbReference type="SAM" id="MobiDB-lite"/>
    </source>
</evidence>
<gene>
    <name evidence="2" type="ORF">PIB30_024462</name>
</gene>
<comment type="caution">
    <text evidence="2">The sequence shown here is derived from an EMBL/GenBank/DDBJ whole genome shotgun (WGS) entry which is preliminary data.</text>
</comment>
<reference evidence="2 3" key="1">
    <citation type="journal article" date="2023" name="Plants (Basel)">
        <title>Bridging the Gap: Combining Genomics and Transcriptomics Approaches to Understand Stylosanthes scabra, an Orphan Legume from the Brazilian Caatinga.</title>
        <authorList>
            <person name="Ferreira-Neto J.R.C."/>
            <person name="da Silva M.D."/>
            <person name="Binneck E."/>
            <person name="de Melo N.F."/>
            <person name="da Silva R.H."/>
            <person name="de Melo A.L.T.M."/>
            <person name="Pandolfi V."/>
            <person name="Bustamante F.O."/>
            <person name="Brasileiro-Vidal A.C."/>
            <person name="Benko-Iseppon A.M."/>
        </authorList>
    </citation>
    <scope>NUCLEOTIDE SEQUENCE [LARGE SCALE GENOMIC DNA]</scope>
    <source>
        <tissue evidence="2">Leaves</tissue>
    </source>
</reference>
<dbReference type="Proteomes" id="UP001341840">
    <property type="component" value="Unassembled WGS sequence"/>
</dbReference>
<proteinExistence type="predicted"/>
<protein>
    <submittedName>
        <fullName evidence="2">Uncharacterized protein</fullName>
    </submittedName>
</protein>
<dbReference type="EMBL" id="JASCZI010211536">
    <property type="protein sequence ID" value="MED6194016.1"/>
    <property type="molecule type" value="Genomic_DNA"/>
</dbReference>
<feature type="compositionally biased region" description="Polar residues" evidence="1">
    <location>
        <begin position="27"/>
        <end position="36"/>
    </location>
</feature>